<dbReference type="Proteomes" id="UP001317259">
    <property type="component" value="Unassembled WGS sequence"/>
</dbReference>
<accession>A0ABT0FSU0</accession>
<dbReference type="EMBL" id="JAKRKC020000001">
    <property type="protein sequence ID" value="MCK2215408.1"/>
    <property type="molecule type" value="Genomic_DNA"/>
</dbReference>
<evidence type="ECO:0000259" key="1">
    <source>
        <dbReference type="Pfam" id="PF02627"/>
    </source>
</evidence>
<dbReference type="SUPFAM" id="SSF69118">
    <property type="entry name" value="AhpD-like"/>
    <property type="match status" value="1"/>
</dbReference>
<dbReference type="RefSeq" id="WP_242378283.1">
    <property type="nucleotide sequence ID" value="NZ_JAKRKC020000001.1"/>
</dbReference>
<dbReference type="Gene3D" id="1.20.1290.10">
    <property type="entry name" value="AhpD-like"/>
    <property type="match status" value="1"/>
</dbReference>
<name>A0ABT0FSU0_9ACTN</name>
<comment type="caution">
    <text evidence="2">The sequence shown here is derived from an EMBL/GenBank/DDBJ whole genome shotgun (WGS) entry which is preliminary data.</text>
</comment>
<keyword evidence="3" id="KW-1185">Reference proteome</keyword>
<dbReference type="InterPro" id="IPR029032">
    <property type="entry name" value="AhpD-like"/>
</dbReference>
<dbReference type="Pfam" id="PF02627">
    <property type="entry name" value="CMD"/>
    <property type="match status" value="1"/>
</dbReference>
<proteinExistence type="predicted"/>
<gene>
    <name evidence="2" type="ORF">MF672_016660</name>
</gene>
<dbReference type="PANTHER" id="PTHR33570:SF10">
    <property type="entry name" value="GAMMA-CARBOXYMUCONOLACTONE DECARBOXYLASE"/>
    <property type="match status" value="1"/>
</dbReference>
<evidence type="ECO:0000313" key="2">
    <source>
        <dbReference type="EMBL" id="MCK2215408.1"/>
    </source>
</evidence>
<dbReference type="PANTHER" id="PTHR33570">
    <property type="entry name" value="4-CARBOXYMUCONOLACTONE DECARBOXYLASE FAMILY PROTEIN"/>
    <property type="match status" value="1"/>
</dbReference>
<dbReference type="InterPro" id="IPR052512">
    <property type="entry name" value="4CMD/NDH-1_regulator"/>
</dbReference>
<dbReference type="InterPro" id="IPR003779">
    <property type="entry name" value="CMD-like"/>
</dbReference>
<sequence length="135" mass="14568">MTTDQNRRKHGENVLDRLDGTARAHVTAALDDVSPDLADQVISWAFGEIYDRPALPPRDRQLVILGILTTLGSCEPQLKMHLRIALNTGLTPEQITEALLQAAVYCGMPRALVATSIAKQVFAERGLLPAPAASG</sequence>
<organism evidence="2 3">
    <name type="scientific">Actinomadura luzonensis</name>
    <dbReference type="NCBI Taxonomy" id="2805427"/>
    <lineage>
        <taxon>Bacteria</taxon>
        <taxon>Bacillati</taxon>
        <taxon>Actinomycetota</taxon>
        <taxon>Actinomycetes</taxon>
        <taxon>Streptosporangiales</taxon>
        <taxon>Thermomonosporaceae</taxon>
        <taxon>Actinomadura</taxon>
    </lineage>
</organism>
<feature type="domain" description="Carboxymuconolactone decarboxylase-like" evidence="1">
    <location>
        <begin position="35"/>
        <end position="119"/>
    </location>
</feature>
<evidence type="ECO:0000313" key="3">
    <source>
        <dbReference type="Proteomes" id="UP001317259"/>
    </source>
</evidence>
<reference evidence="2 3" key="1">
    <citation type="submission" date="2022-04" db="EMBL/GenBank/DDBJ databases">
        <title>Genome draft of Actinomadura sp. ATCC 31491.</title>
        <authorList>
            <person name="Shi X."/>
            <person name="Du Y."/>
        </authorList>
    </citation>
    <scope>NUCLEOTIDE SEQUENCE [LARGE SCALE GENOMIC DNA]</scope>
    <source>
        <strain evidence="2 3">ATCC 31491</strain>
    </source>
</reference>
<protein>
    <submittedName>
        <fullName evidence="2">Carboxymuconolactone decarboxylase family protein</fullName>
    </submittedName>
</protein>